<reference evidence="1" key="1">
    <citation type="journal article" date="2022" name="Int. J. Mol. Sci.">
        <title>Draft Genome of Tanacetum Coccineum: Genomic Comparison of Closely Related Tanacetum-Family Plants.</title>
        <authorList>
            <person name="Yamashiro T."/>
            <person name="Shiraishi A."/>
            <person name="Nakayama K."/>
            <person name="Satake H."/>
        </authorList>
    </citation>
    <scope>NUCLEOTIDE SEQUENCE</scope>
</reference>
<comment type="caution">
    <text evidence="1">The sequence shown here is derived from an EMBL/GenBank/DDBJ whole genome shotgun (WGS) entry which is preliminary data.</text>
</comment>
<evidence type="ECO:0000313" key="1">
    <source>
        <dbReference type="EMBL" id="GJS51420.1"/>
    </source>
</evidence>
<dbReference type="EMBL" id="BQNB010008584">
    <property type="protein sequence ID" value="GJS51420.1"/>
    <property type="molecule type" value="Genomic_DNA"/>
</dbReference>
<accession>A0ABQ4WEW9</accession>
<sequence>MFDPRDFFLSEEILPPQKRARFLSSSSDFSTPPQVFEIGESHYKKKGMAPQGDTKICSHQTMTQAVIRKLVAAALEAQAATMANADNTNRNTDKLYPCVDSCRPAIGIREDYMITGLNLNALNKESFCPRYEVKKMGSTKCTILCKETYDHNEKFDEEESFTNYKQYQNNRNNNSNRNNDHHKLIGFEGKKSVRAYAVHPN</sequence>
<proteinExistence type="predicted"/>
<reference evidence="1" key="2">
    <citation type="submission" date="2022-01" db="EMBL/GenBank/DDBJ databases">
        <authorList>
            <person name="Yamashiro T."/>
            <person name="Shiraishi A."/>
            <person name="Satake H."/>
            <person name="Nakayama K."/>
        </authorList>
    </citation>
    <scope>NUCLEOTIDE SEQUENCE</scope>
</reference>
<name>A0ABQ4WEW9_9ASTR</name>
<organism evidence="1 2">
    <name type="scientific">Tanacetum coccineum</name>
    <dbReference type="NCBI Taxonomy" id="301880"/>
    <lineage>
        <taxon>Eukaryota</taxon>
        <taxon>Viridiplantae</taxon>
        <taxon>Streptophyta</taxon>
        <taxon>Embryophyta</taxon>
        <taxon>Tracheophyta</taxon>
        <taxon>Spermatophyta</taxon>
        <taxon>Magnoliopsida</taxon>
        <taxon>eudicotyledons</taxon>
        <taxon>Gunneridae</taxon>
        <taxon>Pentapetalae</taxon>
        <taxon>asterids</taxon>
        <taxon>campanulids</taxon>
        <taxon>Asterales</taxon>
        <taxon>Asteraceae</taxon>
        <taxon>Asteroideae</taxon>
        <taxon>Anthemideae</taxon>
        <taxon>Anthemidinae</taxon>
        <taxon>Tanacetum</taxon>
    </lineage>
</organism>
<protein>
    <submittedName>
        <fullName evidence="1">Uncharacterized protein</fullName>
    </submittedName>
</protein>
<gene>
    <name evidence="1" type="ORF">Tco_0624782</name>
</gene>
<dbReference type="Proteomes" id="UP001151760">
    <property type="component" value="Unassembled WGS sequence"/>
</dbReference>
<evidence type="ECO:0000313" key="2">
    <source>
        <dbReference type="Proteomes" id="UP001151760"/>
    </source>
</evidence>
<keyword evidence="2" id="KW-1185">Reference proteome</keyword>